<dbReference type="InterPro" id="IPR004163">
    <property type="entry name" value="CoA_transf_BS"/>
</dbReference>
<comment type="subcellular location">
    <subcellularLocation>
        <location evidence="1">Mitochondrion</location>
    </subcellularLocation>
</comment>
<evidence type="ECO:0000256" key="8">
    <source>
        <dbReference type="ARBA" id="ARBA00054372"/>
    </source>
</evidence>
<keyword evidence="5" id="KW-0808">Transferase</keyword>
<evidence type="ECO:0000256" key="6">
    <source>
        <dbReference type="ARBA" id="ARBA00022946"/>
    </source>
</evidence>
<dbReference type="FunFam" id="3.40.1080.10:FF:000001">
    <property type="entry name" value="Succinyl-coa:3-ketoacid-coenzyme a transferase subunit b"/>
    <property type="match status" value="1"/>
</dbReference>
<dbReference type="PROSITE" id="PS01274">
    <property type="entry name" value="COA_TRANSF_2"/>
    <property type="match status" value="1"/>
</dbReference>
<comment type="similarity">
    <text evidence="3">Belongs to the 3-oxoacid CoA-transferase family.</text>
</comment>
<evidence type="ECO:0000256" key="5">
    <source>
        <dbReference type="ARBA" id="ARBA00022679"/>
    </source>
</evidence>
<reference evidence="10" key="1">
    <citation type="submission" date="2014-05" db="EMBL/GenBank/DDBJ databases">
        <title>The genome and life-stage specific transcriptomes of Globodera pallida elucidate key aspects of plant parasitism by a cyst nematode.</title>
        <authorList>
            <person name="Cotton J.A."/>
            <person name="Lilley C.J."/>
            <person name="Jones L.M."/>
            <person name="Kikuchi T."/>
            <person name="Reid A.J."/>
            <person name="Thorpe P."/>
            <person name="Tsai I.J."/>
            <person name="Beasley H."/>
            <person name="Blok V."/>
            <person name="Cock P.J.A."/>
            <person name="Van den Akker S.E."/>
            <person name="Holroyd N."/>
            <person name="Hunt M."/>
            <person name="Mantelin S."/>
            <person name="Naghra H."/>
            <person name="Pain A."/>
            <person name="Palomares-Rius J.E."/>
            <person name="Zarowiecki M."/>
            <person name="Berriman M."/>
            <person name="Jones J.T."/>
            <person name="Urwin P.E."/>
        </authorList>
    </citation>
    <scope>NUCLEOTIDE SEQUENCE [LARGE SCALE GENOMIC DNA]</scope>
    <source>
        <strain evidence="10">Lindley</strain>
    </source>
</reference>
<evidence type="ECO:0000256" key="4">
    <source>
        <dbReference type="ARBA" id="ARBA00012490"/>
    </source>
</evidence>
<name>A0A183C226_GLOPA</name>
<keyword evidence="7" id="KW-0496">Mitochondrion</keyword>
<keyword evidence="6" id="KW-0809">Transit peptide</keyword>
<dbReference type="Proteomes" id="UP000050741">
    <property type="component" value="Unassembled WGS sequence"/>
</dbReference>
<dbReference type="Pfam" id="PF01144">
    <property type="entry name" value="CoA_trans"/>
    <property type="match status" value="3"/>
</dbReference>
<dbReference type="EC" id="2.8.3.5" evidence="4"/>
<dbReference type="WBParaSite" id="GPLIN_000692000">
    <property type="protein sequence ID" value="GPLIN_000692000"/>
    <property type="gene ID" value="GPLIN_000692000"/>
</dbReference>
<reference evidence="11" key="2">
    <citation type="submission" date="2016-06" db="UniProtKB">
        <authorList>
            <consortium name="WormBaseParasite"/>
        </authorList>
    </citation>
    <scope>IDENTIFICATION</scope>
</reference>
<evidence type="ECO:0000256" key="3">
    <source>
        <dbReference type="ARBA" id="ARBA00007154"/>
    </source>
</evidence>
<dbReference type="SMART" id="SM00882">
    <property type="entry name" value="CoA_trans"/>
    <property type="match status" value="2"/>
</dbReference>
<keyword evidence="10" id="KW-1185">Reference proteome</keyword>
<evidence type="ECO:0000256" key="2">
    <source>
        <dbReference type="ARBA" id="ARBA00004753"/>
    </source>
</evidence>
<dbReference type="UniPathway" id="UPA00929">
    <property type="reaction ID" value="UER00894"/>
</dbReference>
<dbReference type="GO" id="GO:0005739">
    <property type="term" value="C:mitochondrion"/>
    <property type="evidence" value="ECO:0007669"/>
    <property type="project" value="UniProtKB-SubCell"/>
</dbReference>
<dbReference type="PANTHER" id="PTHR13707:SF23">
    <property type="entry name" value="SUCCINYL-COA:3-KETOACID-COENZYME A TRANSFERASE"/>
    <property type="match status" value="1"/>
</dbReference>
<dbReference type="SUPFAM" id="SSF100950">
    <property type="entry name" value="NagB/RpiA/CoA transferase-like"/>
    <property type="match status" value="3"/>
</dbReference>
<dbReference type="NCBIfam" id="TIGR02429">
    <property type="entry name" value="pcaI_scoA_fam"/>
    <property type="match status" value="1"/>
</dbReference>
<sequence length="635" mass="68547">MLRHSNSSRFLLHRSKLILCANPARQVAQPFSTSSRKNAKIFGSASEAVRDIPDGSTLLVGGFGLCGIPEHLIDALAASGVRALTCVSNNAGVDGSGLGILLRNGQVRKMVSSYVGENAEFARQYLAGELELEFTPQGTLAERIRAGGAGIPAFYTPTGYGTLIQQGGTPIKYTAGGGGKVEMASGAKETRDFNGTHFVLEHAIRGDFSLIKAWKADRLGNLVFRGTAANFNIPMCKASNTSIVEVEQLVEVGEIPPEQVHVSSIYAHRIVLGHNYRKQIERLVHRCRPAQDESDNKTHAAVVDAAEDEGKAREVIARRAALEFRDGMYGNGTAANFNIPMCKASNTSIVEVEQLVEVGEIPPEQVHVSSIYAHRIVLGHNYRKQIERLVHRCRPAQDESDNKTHAAVVDAAEDEGKAREVIARRAALEFRDGMYVNLGIGIPTLCPNYLRDDIRVHLQSENGILGVGPYPFPGEEDPDRINAGKESITFLPGAATFGSDESFGMIRGGHIDLTLLGGLQVSKHGDLANWMIPGKMVKGMGGAMDLVSAPGSRVVVTMEHCAKGGKPKILDNCTLPLTGTGVVCRIITEMAVFDVHPTDGLTLVEVYETFSVEDVVRATGCEFKICENLKPMLQA</sequence>
<evidence type="ECO:0000313" key="11">
    <source>
        <dbReference type="WBParaSite" id="GPLIN_000692000"/>
    </source>
</evidence>
<organism evidence="10 11">
    <name type="scientific">Globodera pallida</name>
    <name type="common">Potato cyst nematode worm</name>
    <name type="synonym">Heterodera pallida</name>
    <dbReference type="NCBI Taxonomy" id="36090"/>
    <lineage>
        <taxon>Eukaryota</taxon>
        <taxon>Metazoa</taxon>
        <taxon>Ecdysozoa</taxon>
        <taxon>Nematoda</taxon>
        <taxon>Chromadorea</taxon>
        <taxon>Rhabditida</taxon>
        <taxon>Tylenchina</taxon>
        <taxon>Tylenchomorpha</taxon>
        <taxon>Tylenchoidea</taxon>
        <taxon>Heteroderidae</taxon>
        <taxon>Heteroderinae</taxon>
        <taxon>Globodera</taxon>
    </lineage>
</organism>
<evidence type="ECO:0000256" key="7">
    <source>
        <dbReference type="ARBA" id="ARBA00023128"/>
    </source>
</evidence>
<proteinExistence type="inferred from homology"/>
<accession>A0A183C226</accession>
<protein>
    <recommendedName>
        <fullName evidence="9">3-oxoacid CoA-transferase</fullName>
        <ecNumber evidence="4">2.8.3.5</ecNumber>
    </recommendedName>
    <alternativeName>
        <fullName evidence="9">3-oxoacid CoA-transferase</fullName>
    </alternativeName>
</protein>
<dbReference type="InterPro" id="IPR012791">
    <property type="entry name" value="3-oxoacid_CoA-transf_B"/>
</dbReference>
<dbReference type="FunFam" id="3.40.1080.10:FF:000002">
    <property type="entry name" value="Succinyl-CoA:3-ketoacid-coenzyme A transferase, mitochondrial"/>
    <property type="match status" value="1"/>
</dbReference>
<evidence type="ECO:0000256" key="9">
    <source>
        <dbReference type="ARBA" id="ARBA00075112"/>
    </source>
</evidence>
<evidence type="ECO:0000313" key="10">
    <source>
        <dbReference type="Proteomes" id="UP000050741"/>
    </source>
</evidence>
<comment type="pathway">
    <text evidence="2">Ketone metabolism; succinyl-CoA degradation; acetoacetyl-CoA from succinyl-CoA: step 1/1.</text>
</comment>
<evidence type="ECO:0000256" key="1">
    <source>
        <dbReference type="ARBA" id="ARBA00004173"/>
    </source>
</evidence>
<dbReference type="NCBIfam" id="TIGR02428">
    <property type="entry name" value="pcaJ_scoB_fam"/>
    <property type="match status" value="1"/>
</dbReference>
<dbReference type="PROSITE" id="PS01273">
    <property type="entry name" value="COA_TRANSF_1"/>
    <property type="match status" value="1"/>
</dbReference>
<dbReference type="InterPro" id="IPR012792">
    <property type="entry name" value="3-oxoacid_CoA-transf_A"/>
</dbReference>
<dbReference type="AlphaFoldDB" id="A0A183C226"/>
<dbReference type="InterPro" id="IPR004165">
    <property type="entry name" value="CoA_trans_fam_I"/>
</dbReference>
<dbReference type="PANTHER" id="PTHR13707">
    <property type="entry name" value="KETOACID-COENZYME A TRANSFERASE"/>
    <property type="match status" value="1"/>
</dbReference>
<dbReference type="GO" id="GO:0008260">
    <property type="term" value="F:succinyl-CoA:3-oxo-acid CoA-transferase activity"/>
    <property type="evidence" value="ECO:0007669"/>
    <property type="project" value="UniProtKB-EC"/>
</dbReference>
<dbReference type="InterPro" id="IPR004164">
    <property type="entry name" value="CoA_transf_AS"/>
</dbReference>
<dbReference type="Gene3D" id="3.40.1080.10">
    <property type="entry name" value="Glutaconate Coenzyme A-transferase"/>
    <property type="match status" value="3"/>
</dbReference>
<dbReference type="InterPro" id="IPR037171">
    <property type="entry name" value="NagB/RpiA_transferase-like"/>
</dbReference>
<comment type="function">
    <text evidence="8">Key enzyme for ketone body catabolism. Transfers the CoA moiety from succinate to acetoacetate. Formation of the enzyme-CoA intermediate proceeds via an unstable anhydride species formed between the carboxylate groups of the enzyme and substrate.</text>
</comment>